<sequence>MVLSVESLAARLDALDADGAFVSESEAIVSISNLSAAIAREIGTLALTLGWDTVTFDGAGNDWALEDLDESFAPFRVDLEKPLGPEGVLRLLTNVGFASWLERDVSSVHWQVAHLTTKIVAVGACFTPWDNETTEFTPSLGLRGPRTLVREFAGQRAVPATLARWLLRDVDTLSLHDPAARLWAEHASRMLLLSLPDEFDADRGSLRFRGPPRLELSYPIIGEPFATILGLPGIKDLQAALAWVFEIERESEMRHILLATELARCGGTVDEAPEFLRDYLGAALEGAKTAYQVQLAGMSSDALKTLVELRKSVTDETAKVSDATRQVITAVASALAVGAGLIATRVTTNASPLLIILVMVMAGAYVAITIISGVMFAHLQREVRKEWQPRLYRFLSQPDYEALVAGPARTAEKALWYSSILGTLAIIVMACAIFLTPPALSERKEDAQIPKDVSAPTLVEAHTPPKNRTIPVSGAPANDPVPAPSRVNSAHEHK</sequence>
<dbReference type="Proteomes" id="UP000630952">
    <property type="component" value="Unassembled WGS sequence"/>
</dbReference>
<feature type="transmembrane region" description="Helical" evidence="2">
    <location>
        <begin position="327"/>
        <end position="346"/>
    </location>
</feature>
<reference evidence="3 4" key="2">
    <citation type="submission" date="2020-11" db="EMBL/GenBank/DDBJ databases">
        <title>Description of novel Gluconobacter species.</title>
        <authorList>
            <person name="Cleenwerck I."/>
            <person name="Cnockaert M."/>
            <person name="Borremans W."/>
            <person name="Wieme A.D."/>
            <person name="De Vuyst L."/>
            <person name="Vandamme P."/>
        </authorList>
    </citation>
    <scope>NUCLEOTIDE SEQUENCE [LARGE SCALE GENOMIC DNA]</scope>
    <source>
        <strain evidence="3 4">LMG 27748</strain>
    </source>
</reference>
<feature type="transmembrane region" description="Helical" evidence="2">
    <location>
        <begin position="353"/>
        <end position="377"/>
    </location>
</feature>
<dbReference type="RefSeq" id="WP_194254706.1">
    <property type="nucleotide sequence ID" value="NZ_JABCQO010000003.1"/>
</dbReference>
<evidence type="ECO:0000256" key="2">
    <source>
        <dbReference type="SAM" id="Phobius"/>
    </source>
</evidence>
<organism evidence="3 4">
    <name type="scientific">Gluconobacter cerevisiae</name>
    <dbReference type="NCBI Taxonomy" id="1379734"/>
    <lineage>
        <taxon>Bacteria</taxon>
        <taxon>Pseudomonadati</taxon>
        <taxon>Pseudomonadota</taxon>
        <taxon>Alphaproteobacteria</taxon>
        <taxon>Acetobacterales</taxon>
        <taxon>Acetobacteraceae</taxon>
        <taxon>Gluconobacter</taxon>
    </lineage>
</organism>
<feature type="region of interest" description="Disordered" evidence="1">
    <location>
        <begin position="453"/>
        <end position="494"/>
    </location>
</feature>
<reference evidence="4" key="1">
    <citation type="submission" date="2020-04" db="EMBL/GenBank/DDBJ databases">
        <title>Description of novel Gluconacetobacter.</title>
        <authorList>
            <person name="Sombolestani A."/>
        </authorList>
    </citation>
    <scope>NUCLEOTIDE SEQUENCE [LARGE SCALE GENOMIC DNA]</scope>
    <source>
        <strain evidence="4">LMG 27748</strain>
    </source>
</reference>
<dbReference type="EMBL" id="JABCQO010000003">
    <property type="protein sequence ID" value="MBF0876436.1"/>
    <property type="molecule type" value="Genomic_DNA"/>
</dbReference>
<evidence type="ECO:0000256" key="1">
    <source>
        <dbReference type="SAM" id="MobiDB-lite"/>
    </source>
</evidence>
<comment type="caution">
    <text evidence="3">The sequence shown here is derived from an EMBL/GenBank/DDBJ whole genome shotgun (WGS) entry which is preliminary data.</text>
</comment>
<keyword evidence="2" id="KW-0812">Transmembrane</keyword>
<keyword evidence="2" id="KW-1133">Transmembrane helix</keyword>
<feature type="transmembrane region" description="Helical" evidence="2">
    <location>
        <begin position="414"/>
        <end position="435"/>
    </location>
</feature>
<evidence type="ECO:0000313" key="4">
    <source>
        <dbReference type="Proteomes" id="UP000630952"/>
    </source>
</evidence>
<gene>
    <name evidence="3" type="ORF">HKD21_06210</name>
</gene>
<protein>
    <recommendedName>
        <fullName evidence="5">Transmembrane protein</fullName>
    </recommendedName>
</protein>
<accession>A0ABR9YD87</accession>
<keyword evidence="4" id="KW-1185">Reference proteome</keyword>
<proteinExistence type="predicted"/>
<name>A0ABR9YD87_9PROT</name>
<evidence type="ECO:0000313" key="3">
    <source>
        <dbReference type="EMBL" id="MBF0876436.1"/>
    </source>
</evidence>
<evidence type="ECO:0008006" key="5">
    <source>
        <dbReference type="Google" id="ProtNLM"/>
    </source>
</evidence>
<keyword evidence="2" id="KW-0472">Membrane</keyword>